<dbReference type="AlphaFoldDB" id="A0A482WF58"/>
<evidence type="ECO:0000256" key="3">
    <source>
        <dbReference type="ARBA" id="ARBA00022448"/>
    </source>
</evidence>
<keyword evidence="10 12" id="KW-0739">Sodium transport</keyword>
<dbReference type="STRING" id="195883.A0A482WF58"/>
<dbReference type="OrthoDB" id="6021021at2759"/>
<dbReference type="Pfam" id="PF00858">
    <property type="entry name" value="ASC"/>
    <property type="match status" value="2"/>
</dbReference>
<dbReference type="Gene3D" id="1.10.287.820">
    <property type="entry name" value="Acid-sensing ion channel domain"/>
    <property type="match status" value="1"/>
</dbReference>
<proteinExistence type="inferred from homology"/>
<keyword evidence="6 13" id="KW-1133">Transmembrane helix</keyword>
<dbReference type="PANTHER" id="PTHR11690">
    <property type="entry name" value="AMILORIDE-SENSITIVE SODIUM CHANNEL-RELATED"/>
    <property type="match status" value="1"/>
</dbReference>
<keyword evidence="15" id="KW-1185">Reference proteome</keyword>
<comment type="subcellular location">
    <subcellularLocation>
        <location evidence="1">Membrane</location>
        <topology evidence="1">Multi-pass membrane protein</topology>
    </subcellularLocation>
</comment>
<evidence type="ECO:0000256" key="1">
    <source>
        <dbReference type="ARBA" id="ARBA00004141"/>
    </source>
</evidence>
<reference evidence="14 15" key="1">
    <citation type="journal article" date="2017" name="Gigascience">
        <title>Genome sequence of the small brown planthopper, Laodelphax striatellus.</title>
        <authorList>
            <person name="Zhu J."/>
            <person name="Jiang F."/>
            <person name="Wang X."/>
            <person name="Yang P."/>
            <person name="Bao Y."/>
            <person name="Zhao W."/>
            <person name="Wang W."/>
            <person name="Lu H."/>
            <person name="Wang Q."/>
            <person name="Cui N."/>
            <person name="Li J."/>
            <person name="Chen X."/>
            <person name="Luo L."/>
            <person name="Yu J."/>
            <person name="Kang L."/>
            <person name="Cui F."/>
        </authorList>
    </citation>
    <scope>NUCLEOTIDE SEQUENCE [LARGE SCALE GENOMIC DNA]</scope>
    <source>
        <strain evidence="14">Lst14</strain>
    </source>
</reference>
<evidence type="ECO:0000256" key="10">
    <source>
        <dbReference type="ARBA" id="ARBA00023201"/>
    </source>
</evidence>
<dbReference type="EMBL" id="QKKF02037835">
    <property type="protein sequence ID" value="RZF31942.1"/>
    <property type="molecule type" value="Genomic_DNA"/>
</dbReference>
<keyword evidence="7" id="KW-0915">Sodium</keyword>
<protein>
    <submittedName>
        <fullName evidence="14">Uncharacterized protein</fullName>
    </submittedName>
</protein>
<sequence length="387" mass="44623">MFITISAQVKKYLSNPILMSLNGEITPAWDIPFPAVTICSENQFNPSLINLTEIVDRDNRTNDEVTPKIFDELSNIPYKYSLLSDRVWDMSEGYKELSFSENFLPWRTPGVSFDNSATFVLDFNKGDLEENCIPKGHGFWVVVHNPAEVPSPYQTVAYAETDMTTIYKLIPKQTTTADNLREWTPEERGCFYSHERKLKLYNTYSSHNCLYECEAEMIFKRCKCAATFISHYKISTPICGVHQIDCMQNVLENFSSQHHESNHFSSCNCLPACTEINYDIEYSDIPLDFEDPTSKRNNTEKGTTAVVTFHFKMNSVDNIQRVAIVTLSDFVANIGGLLGLFLGFSFLSFFEIIYFMTIRWVTNVWNKRNRQHSRERKAESLFEELKG</sequence>
<organism evidence="14 15">
    <name type="scientific">Laodelphax striatellus</name>
    <name type="common">Small brown planthopper</name>
    <name type="synonym">Delphax striatella</name>
    <dbReference type="NCBI Taxonomy" id="195883"/>
    <lineage>
        <taxon>Eukaryota</taxon>
        <taxon>Metazoa</taxon>
        <taxon>Ecdysozoa</taxon>
        <taxon>Arthropoda</taxon>
        <taxon>Hexapoda</taxon>
        <taxon>Insecta</taxon>
        <taxon>Pterygota</taxon>
        <taxon>Neoptera</taxon>
        <taxon>Paraneoptera</taxon>
        <taxon>Hemiptera</taxon>
        <taxon>Auchenorrhyncha</taxon>
        <taxon>Fulgoroidea</taxon>
        <taxon>Delphacidae</taxon>
        <taxon>Criomorphinae</taxon>
        <taxon>Laodelphax</taxon>
    </lineage>
</organism>
<comment type="similarity">
    <text evidence="2 12">Belongs to the amiloride-sensitive sodium channel (TC 1.A.6) family.</text>
</comment>
<keyword evidence="11 12" id="KW-0407">Ion channel</keyword>
<keyword evidence="8 12" id="KW-0406">Ion transport</keyword>
<keyword evidence="3 12" id="KW-0813">Transport</keyword>
<feature type="transmembrane region" description="Helical" evidence="13">
    <location>
        <begin position="337"/>
        <end position="361"/>
    </location>
</feature>
<evidence type="ECO:0000256" key="12">
    <source>
        <dbReference type="RuleBase" id="RU000679"/>
    </source>
</evidence>
<evidence type="ECO:0000256" key="6">
    <source>
        <dbReference type="ARBA" id="ARBA00022989"/>
    </source>
</evidence>
<dbReference type="GO" id="GO:0015280">
    <property type="term" value="F:ligand-gated sodium channel activity"/>
    <property type="evidence" value="ECO:0007669"/>
    <property type="project" value="TreeGrafter"/>
</dbReference>
<name>A0A482WF58_LAOST</name>
<evidence type="ECO:0000256" key="9">
    <source>
        <dbReference type="ARBA" id="ARBA00023136"/>
    </source>
</evidence>
<dbReference type="PANTHER" id="PTHR11690:SF288">
    <property type="entry name" value="AMILORIDE-SENSITIVE NA+ CHANNEL-RELATED"/>
    <property type="match status" value="1"/>
</dbReference>
<gene>
    <name evidence="14" type="ORF">LSTR_LSTR011539</name>
</gene>
<dbReference type="GO" id="GO:0005886">
    <property type="term" value="C:plasma membrane"/>
    <property type="evidence" value="ECO:0007669"/>
    <property type="project" value="TreeGrafter"/>
</dbReference>
<evidence type="ECO:0000256" key="4">
    <source>
        <dbReference type="ARBA" id="ARBA00022461"/>
    </source>
</evidence>
<keyword evidence="5 12" id="KW-0812">Transmembrane</keyword>
<evidence type="ECO:0000256" key="2">
    <source>
        <dbReference type="ARBA" id="ARBA00007193"/>
    </source>
</evidence>
<evidence type="ECO:0000313" key="15">
    <source>
        <dbReference type="Proteomes" id="UP000291343"/>
    </source>
</evidence>
<evidence type="ECO:0000256" key="13">
    <source>
        <dbReference type="SAM" id="Phobius"/>
    </source>
</evidence>
<dbReference type="Proteomes" id="UP000291343">
    <property type="component" value="Unassembled WGS sequence"/>
</dbReference>
<keyword evidence="9 13" id="KW-0472">Membrane</keyword>
<dbReference type="Gene3D" id="1.10.287.770">
    <property type="entry name" value="YojJ-like"/>
    <property type="match status" value="1"/>
</dbReference>
<comment type="caution">
    <text evidence="14">The sequence shown here is derived from an EMBL/GenBank/DDBJ whole genome shotgun (WGS) entry which is preliminary data.</text>
</comment>
<evidence type="ECO:0000256" key="5">
    <source>
        <dbReference type="ARBA" id="ARBA00022692"/>
    </source>
</evidence>
<evidence type="ECO:0000313" key="14">
    <source>
        <dbReference type="EMBL" id="RZF31942.1"/>
    </source>
</evidence>
<accession>A0A482WF58</accession>
<evidence type="ECO:0000256" key="7">
    <source>
        <dbReference type="ARBA" id="ARBA00023053"/>
    </source>
</evidence>
<keyword evidence="4 12" id="KW-0894">Sodium channel</keyword>
<evidence type="ECO:0000256" key="8">
    <source>
        <dbReference type="ARBA" id="ARBA00023065"/>
    </source>
</evidence>
<evidence type="ECO:0000256" key="11">
    <source>
        <dbReference type="ARBA" id="ARBA00023303"/>
    </source>
</evidence>
<dbReference type="InterPro" id="IPR001873">
    <property type="entry name" value="ENaC"/>
</dbReference>
<dbReference type="InParanoid" id="A0A482WF58"/>